<dbReference type="PRINTS" id="PR00421">
    <property type="entry name" value="THIOREDOXIN"/>
</dbReference>
<reference evidence="8 9" key="1">
    <citation type="journal article" date="2014" name="Appl. Environ. Microbiol.">
        <title>Comparative Genome Analysis of 'Candidatus Methanoplasma termitum' Indicates a New Mode of Energy Metabolism in the Seventh Order of Methanogens.</title>
        <authorList>
            <person name="Lang K."/>
            <person name="Schuldes J."/>
            <person name="Klingl A."/>
            <person name="Poehlein A."/>
            <person name="Daniel R."/>
            <person name="Brune A."/>
        </authorList>
    </citation>
    <scope>NUCLEOTIDE SEQUENCE [LARGE SCALE GENOMIC DNA]</scope>
    <source>
        <strain evidence="9">Mpt1</strain>
    </source>
</reference>
<dbReference type="NCBIfam" id="TIGR01068">
    <property type="entry name" value="thioredoxin"/>
    <property type="match status" value="1"/>
</dbReference>
<dbReference type="EMBL" id="CP010070">
    <property type="protein sequence ID" value="AIZ57259.1"/>
    <property type="molecule type" value="Genomic_DNA"/>
</dbReference>
<dbReference type="CDD" id="cd02947">
    <property type="entry name" value="TRX_family"/>
    <property type="match status" value="1"/>
</dbReference>
<dbReference type="Gene3D" id="3.40.30.10">
    <property type="entry name" value="Glutaredoxin"/>
    <property type="match status" value="1"/>
</dbReference>
<gene>
    <name evidence="8" type="ORF">Mpt1_c14010</name>
</gene>
<dbReference type="PROSITE" id="PS51352">
    <property type="entry name" value="THIOREDOXIN_2"/>
    <property type="match status" value="1"/>
</dbReference>
<evidence type="ECO:0000256" key="5">
    <source>
        <dbReference type="PIRSR" id="PIRSR000077-1"/>
    </source>
</evidence>
<dbReference type="FunFam" id="3.40.30.10:FF:000001">
    <property type="entry name" value="Thioredoxin"/>
    <property type="match status" value="1"/>
</dbReference>
<feature type="active site" description="Nucleophile" evidence="5">
    <location>
        <position position="29"/>
    </location>
</feature>
<sequence length="103" mass="11404">MVTELTDSTFDKFVKDNRIAVIDCWAPWCGPCRRMGPIIEELSNDLKGKAGVAKLNVDNNQAISARFGIRAIPTVLLFKDGVPVETLVGLRGKEDFLDIIRSL</sequence>
<keyword evidence="9" id="KW-1185">Reference proteome</keyword>
<evidence type="ECO:0000313" key="8">
    <source>
        <dbReference type="EMBL" id="AIZ57259.1"/>
    </source>
</evidence>
<evidence type="ECO:0000256" key="1">
    <source>
        <dbReference type="ARBA" id="ARBA00022448"/>
    </source>
</evidence>
<dbReference type="KEGG" id="mear:Mpt1_c14010"/>
<keyword evidence="4 6" id="KW-0676">Redox-active center</keyword>
<feature type="active site" description="Nucleophile" evidence="5">
    <location>
        <position position="32"/>
    </location>
</feature>
<dbReference type="Proteomes" id="UP000030787">
    <property type="component" value="Chromosome"/>
</dbReference>
<dbReference type="Pfam" id="PF00085">
    <property type="entry name" value="Thioredoxin"/>
    <property type="match status" value="1"/>
</dbReference>
<dbReference type="PROSITE" id="PS00194">
    <property type="entry name" value="THIOREDOXIN_1"/>
    <property type="match status" value="1"/>
</dbReference>
<dbReference type="GO" id="GO:0015035">
    <property type="term" value="F:protein-disulfide reductase activity"/>
    <property type="evidence" value="ECO:0007669"/>
    <property type="project" value="InterPro"/>
</dbReference>
<evidence type="ECO:0000256" key="4">
    <source>
        <dbReference type="ARBA" id="ARBA00023284"/>
    </source>
</evidence>
<dbReference type="SUPFAM" id="SSF52833">
    <property type="entry name" value="Thioredoxin-like"/>
    <property type="match status" value="1"/>
</dbReference>
<feature type="site" description="Contributes to redox potential value" evidence="5">
    <location>
        <position position="30"/>
    </location>
</feature>
<feature type="site" description="Deprotonates C-terminal active site Cys" evidence="5">
    <location>
        <position position="23"/>
    </location>
</feature>
<evidence type="ECO:0000259" key="7">
    <source>
        <dbReference type="PROSITE" id="PS51352"/>
    </source>
</evidence>
<dbReference type="PANTHER" id="PTHR45663:SF11">
    <property type="entry name" value="GEO12009P1"/>
    <property type="match status" value="1"/>
</dbReference>
<accession>A0A0A7LDV7</accession>
<dbReference type="InterPro" id="IPR036249">
    <property type="entry name" value="Thioredoxin-like_sf"/>
</dbReference>
<protein>
    <submittedName>
        <fullName evidence="8">Thioredoxin 2</fullName>
    </submittedName>
</protein>
<dbReference type="OrthoDB" id="35385at2157"/>
<proteinExistence type="predicted"/>
<dbReference type="GO" id="GO:0005737">
    <property type="term" value="C:cytoplasm"/>
    <property type="evidence" value="ECO:0007669"/>
    <property type="project" value="TreeGrafter"/>
</dbReference>
<evidence type="ECO:0000256" key="6">
    <source>
        <dbReference type="PIRSR" id="PIRSR000077-4"/>
    </source>
</evidence>
<dbReference type="AlphaFoldDB" id="A0A0A7LDV7"/>
<evidence type="ECO:0000313" key="9">
    <source>
        <dbReference type="Proteomes" id="UP000030787"/>
    </source>
</evidence>
<keyword evidence="3 6" id="KW-1015">Disulfide bond</keyword>
<feature type="disulfide bond" description="Redox-active" evidence="6">
    <location>
        <begin position="29"/>
        <end position="32"/>
    </location>
</feature>
<dbReference type="InterPro" id="IPR005746">
    <property type="entry name" value="Thioredoxin"/>
</dbReference>
<feature type="domain" description="Thioredoxin" evidence="7">
    <location>
        <begin position="1"/>
        <end position="103"/>
    </location>
</feature>
<dbReference type="HOGENOM" id="CLU_090389_10_2_2"/>
<dbReference type="RefSeq" id="WP_048113417.1">
    <property type="nucleotide sequence ID" value="NZ_CP010070.1"/>
</dbReference>
<dbReference type="STRING" id="1577791.Mpt1_c14010"/>
<dbReference type="GeneID" id="24819059"/>
<dbReference type="InterPro" id="IPR013766">
    <property type="entry name" value="Thioredoxin_domain"/>
</dbReference>
<dbReference type="PANTHER" id="PTHR45663">
    <property type="entry name" value="GEO12009P1"/>
    <property type="match status" value="1"/>
</dbReference>
<feature type="site" description="Contributes to redox potential value" evidence="5">
    <location>
        <position position="31"/>
    </location>
</feature>
<dbReference type="PIRSF" id="PIRSF000077">
    <property type="entry name" value="Thioredoxin"/>
    <property type="match status" value="1"/>
</dbReference>
<name>A0A0A7LDV7_9ARCH</name>
<evidence type="ECO:0000256" key="3">
    <source>
        <dbReference type="ARBA" id="ARBA00023157"/>
    </source>
</evidence>
<dbReference type="InterPro" id="IPR017937">
    <property type="entry name" value="Thioredoxin_CS"/>
</dbReference>
<keyword evidence="1" id="KW-0813">Transport</keyword>
<organism evidence="8 9">
    <name type="scientific">Candidatus Methanoplasma termitum</name>
    <dbReference type="NCBI Taxonomy" id="1577791"/>
    <lineage>
        <taxon>Archaea</taxon>
        <taxon>Methanobacteriati</taxon>
        <taxon>Thermoplasmatota</taxon>
        <taxon>Thermoplasmata</taxon>
        <taxon>Methanomassiliicoccales</taxon>
        <taxon>Methanomassiliicoccaceae</taxon>
        <taxon>Candidatus Methanoplasma</taxon>
    </lineage>
</organism>
<keyword evidence="2" id="KW-0249">Electron transport</keyword>
<evidence type="ECO:0000256" key="2">
    <source>
        <dbReference type="ARBA" id="ARBA00022982"/>
    </source>
</evidence>